<dbReference type="Pfam" id="PF00011">
    <property type="entry name" value="HSP20"/>
    <property type="match status" value="1"/>
</dbReference>
<sequence>MTWNPAANPYRDDPRFAPQGMPIAQQSMGVPQTAQAQAAMSASPGVETGDVGGMHADAGQAAAGGMSGIQQPTAGGPEVAMPRADVTETPESYLVELEMPGFEKADISVYADENQLIVAGERGGEEPKQGHRVLQRECPQRLERTIQLPVTIDVEEAKATYDAGMCAIEIPKGDAEDRKRIGFQ</sequence>
<keyword evidence="6" id="KW-1185">Reference proteome</keyword>
<dbReference type="InterPro" id="IPR008978">
    <property type="entry name" value="HSP20-like_chaperone"/>
</dbReference>
<dbReference type="CDD" id="cd06464">
    <property type="entry name" value="ACD_sHsps-like"/>
    <property type="match status" value="1"/>
</dbReference>
<proteinExistence type="inferred from homology"/>
<comment type="caution">
    <text evidence="5">The sequence shown here is derived from an EMBL/GenBank/DDBJ whole genome shotgun (WGS) entry which is preliminary data.</text>
</comment>
<dbReference type="SUPFAM" id="SSF49764">
    <property type="entry name" value="HSP20-like chaperones"/>
    <property type="match status" value="1"/>
</dbReference>
<dbReference type="InterPro" id="IPR002068">
    <property type="entry name" value="A-crystallin/Hsp20_dom"/>
</dbReference>
<evidence type="ECO:0000313" key="6">
    <source>
        <dbReference type="Proteomes" id="UP001596395"/>
    </source>
</evidence>
<dbReference type="InterPro" id="IPR031107">
    <property type="entry name" value="Small_HSP"/>
</dbReference>
<dbReference type="RefSeq" id="WP_336350836.1">
    <property type="nucleotide sequence ID" value="NZ_JAZAQL010000002.1"/>
</dbReference>
<evidence type="ECO:0000256" key="3">
    <source>
        <dbReference type="SAM" id="MobiDB-lite"/>
    </source>
</evidence>
<reference evidence="5 6" key="1">
    <citation type="journal article" date="2019" name="Int. J. Syst. Evol. Microbiol.">
        <title>The Global Catalogue of Microorganisms (GCM) 10K type strain sequencing project: providing services to taxonomists for standard genome sequencing and annotation.</title>
        <authorList>
            <consortium name="The Broad Institute Genomics Platform"/>
            <consortium name="The Broad Institute Genome Sequencing Center for Infectious Disease"/>
            <person name="Wu L."/>
            <person name="Ma J."/>
        </authorList>
    </citation>
    <scope>NUCLEOTIDE SEQUENCE [LARGE SCALE GENOMIC DNA]</scope>
    <source>
        <strain evidence="5 6">GX26</strain>
    </source>
</reference>
<accession>A0ABD5VEL8</accession>
<comment type="similarity">
    <text evidence="1 2">Belongs to the small heat shock protein (HSP20) family.</text>
</comment>
<organism evidence="5 6">
    <name type="scientific">Halorubellus litoreus</name>
    <dbReference type="NCBI Taxonomy" id="755308"/>
    <lineage>
        <taxon>Archaea</taxon>
        <taxon>Methanobacteriati</taxon>
        <taxon>Methanobacteriota</taxon>
        <taxon>Stenosarchaea group</taxon>
        <taxon>Halobacteria</taxon>
        <taxon>Halobacteriales</taxon>
        <taxon>Halorubellaceae</taxon>
        <taxon>Halorubellus</taxon>
    </lineage>
</organism>
<name>A0ABD5VEL8_9EURY</name>
<evidence type="ECO:0000256" key="1">
    <source>
        <dbReference type="PROSITE-ProRule" id="PRU00285"/>
    </source>
</evidence>
<dbReference type="EMBL" id="JBHSXN010000002">
    <property type="protein sequence ID" value="MFC6953887.1"/>
    <property type="molecule type" value="Genomic_DNA"/>
</dbReference>
<feature type="domain" description="SHSP" evidence="4">
    <location>
        <begin position="75"/>
        <end position="184"/>
    </location>
</feature>
<evidence type="ECO:0000256" key="2">
    <source>
        <dbReference type="RuleBase" id="RU003616"/>
    </source>
</evidence>
<evidence type="ECO:0000259" key="4">
    <source>
        <dbReference type="PROSITE" id="PS01031"/>
    </source>
</evidence>
<dbReference type="Gene3D" id="2.60.40.790">
    <property type="match status" value="1"/>
</dbReference>
<feature type="region of interest" description="Disordered" evidence="3">
    <location>
        <begin position="1"/>
        <end position="22"/>
    </location>
</feature>
<dbReference type="Proteomes" id="UP001596395">
    <property type="component" value="Unassembled WGS sequence"/>
</dbReference>
<evidence type="ECO:0000313" key="5">
    <source>
        <dbReference type="EMBL" id="MFC6953887.1"/>
    </source>
</evidence>
<protein>
    <submittedName>
        <fullName evidence="5">Hsp20/alpha crystallin family protein</fullName>
    </submittedName>
</protein>
<dbReference type="PROSITE" id="PS01031">
    <property type="entry name" value="SHSP"/>
    <property type="match status" value="1"/>
</dbReference>
<dbReference type="AlphaFoldDB" id="A0ABD5VEL8"/>
<gene>
    <name evidence="5" type="ORF">ACFQGB_13525</name>
</gene>
<dbReference type="PANTHER" id="PTHR11527">
    <property type="entry name" value="HEAT-SHOCK PROTEIN 20 FAMILY MEMBER"/>
    <property type="match status" value="1"/>
</dbReference>